<reference evidence="1 2" key="1">
    <citation type="journal article" date="2010" name="Proc. Natl. Acad. Sci. U.S.A.">
        <title>Insights into evolution of multicellular fungi from the assembled chromosomes of the mushroom Coprinopsis cinerea (Coprinus cinereus).</title>
        <authorList>
            <person name="Stajich J.E."/>
            <person name="Wilke S.K."/>
            <person name="Ahren D."/>
            <person name="Au C.H."/>
            <person name="Birren B.W."/>
            <person name="Borodovsky M."/>
            <person name="Burns C."/>
            <person name="Canback B."/>
            <person name="Casselton L.A."/>
            <person name="Cheng C.K."/>
            <person name="Deng J."/>
            <person name="Dietrich F.S."/>
            <person name="Fargo D.C."/>
            <person name="Farman M.L."/>
            <person name="Gathman A.C."/>
            <person name="Goldberg J."/>
            <person name="Guigo R."/>
            <person name="Hoegger P.J."/>
            <person name="Hooker J.B."/>
            <person name="Huggins A."/>
            <person name="James T.Y."/>
            <person name="Kamada T."/>
            <person name="Kilaru S."/>
            <person name="Kodira C."/>
            <person name="Kues U."/>
            <person name="Kupfer D."/>
            <person name="Kwan H.S."/>
            <person name="Lomsadze A."/>
            <person name="Li W."/>
            <person name="Lilly W.W."/>
            <person name="Ma L.J."/>
            <person name="Mackey A.J."/>
            <person name="Manning G."/>
            <person name="Martin F."/>
            <person name="Muraguchi H."/>
            <person name="Natvig D.O."/>
            <person name="Palmerini H."/>
            <person name="Ramesh M.A."/>
            <person name="Rehmeyer C.J."/>
            <person name="Roe B.A."/>
            <person name="Shenoy N."/>
            <person name="Stanke M."/>
            <person name="Ter-Hovhannisyan V."/>
            <person name="Tunlid A."/>
            <person name="Velagapudi R."/>
            <person name="Vision T.J."/>
            <person name="Zeng Q."/>
            <person name="Zolan M.E."/>
            <person name="Pukkila P.J."/>
        </authorList>
    </citation>
    <scope>NUCLEOTIDE SEQUENCE [LARGE SCALE GENOMIC DNA]</scope>
    <source>
        <strain evidence="2">Okayama-7 / 130 / ATCC MYA-4618 / FGSC 9003</strain>
    </source>
</reference>
<dbReference type="RefSeq" id="XP_001833801.2">
    <property type="nucleotide sequence ID" value="XM_001833749.2"/>
</dbReference>
<proteinExistence type="predicted"/>
<organism evidence="1 2">
    <name type="scientific">Coprinopsis cinerea (strain Okayama-7 / 130 / ATCC MYA-4618 / FGSC 9003)</name>
    <name type="common">Inky cap fungus</name>
    <name type="synonym">Hormographiella aspergillata</name>
    <dbReference type="NCBI Taxonomy" id="240176"/>
    <lineage>
        <taxon>Eukaryota</taxon>
        <taxon>Fungi</taxon>
        <taxon>Dikarya</taxon>
        <taxon>Basidiomycota</taxon>
        <taxon>Agaricomycotina</taxon>
        <taxon>Agaricomycetes</taxon>
        <taxon>Agaricomycetidae</taxon>
        <taxon>Agaricales</taxon>
        <taxon>Agaricineae</taxon>
        <taxon>Psathyrellaceae</taxon>
        <taxon>Coprinopsis</taxon>
    </lineage>
</organism>
<dbReference type="VEuPathDB" id="FungiDB:CC1G_01478"/>
<dbReference type="AlphaFoldDB" id="A8NHQ0"/>
<dbReference type="InParanoid" id="A8NHQ0"/>
<comment type="caution">
    <text evidence="1">The sequence shown here is derived from an EMBL/GenBank/DDBJ whole genome shotgun (WGS) entry which is preliminary data.</text>
</comment>
<dbReference type="HOGENOM" id="CLU_2512548_0_0_1"/>
<sequence length="85" mass="9475">MYENAALDSRQLYIEMLPSGLSQVDRPEVSSSITNFQRLQGRGSILAAAPPGAKARLKAACYTLCSLFLPGFWVKQQKDLKITWK</sequence>
<protein>
    <submittedName>
        <fullName evidence="1">Uncharacterized protein</fullName>
    </submittedName>
</protein>
<evidence type="ECO:0000313" key="1">
    <source>
        <dbReference type="EMBL" id="EAU87831.2"/>
    </source>
</evidence>
<dbReference type="EMBL" id="AACS02000010">
    <property type="protein sequence ID" value="EAU87831.2"/>
    <property type="molecule type" value="Genomic_DNA"/>
</dbReference>
<dbReference type="Proteomes" id="UP000001861">
    <property type="component" value="Unassembled WGS sequence"/>
</dbReference>
<name>A8NHQ0_COPC7</name>
<accession>A8NHQ0</accession>
<keyword evidence="2" id="KW-1185">Reference proteome</keyword>
<evidence type="ECO:0000313" key="2">
    <source>
        <dbReference type="Proteomes" id="UP000001861"/>
    </source>
</evidence>
<dbReference type="GeneID" id="6010491"/>
<gene>
    <name evidence="1" type="ORF">CC1G_01478</name>
</gene>
<dbReference type="KEGG" id="cci:CC1G_01478"/>